<dbReference type="Pfam" id="PF15607">
    <property type="entry name" value="Ntox44"/>
    <property type="match status" value="1"/>
</dbReference>
<name>A0A7Y1MU98_9PSED</name>
<gene>
    <name evidence="2" type="ORF">HBO33_25485</name>
</gene>
<dbReference type="Proteomes" id="UP000542111">
    <property type="component" value="Unassembled WGS sequence"/>
</dbReference>
<comment type="caution">
    <text evidence="2">The sequence shown here is derived from an EMBL/GenBank/DDBJ whole genome shotgun (WGS) entry which is preliminary data.</text>
</comment>
<dbReference type="OrthoDB" id="6964328at2"/>
<evidence type="ECO:0000313" key="2">
    <source>
        <dbReference type="EMBL" id="NNA98519.1"/>
    </source>
</evidence>
<evidence type="ECO:0000313" key="3">
    <source>
        <dbReference type="Proteomes" id="UP000542111"/>
    </source>
</evidence>
<reference evidence="2 3" key="1">
    <citation type="journal article" date="2020" name="Front. Microbiol.">
        <title>Genetic Organization of the aprX-lipA2 Operon Affects the Proteolytic Potential of Pseudomonas Species in Milk.</title>
        <authorList>
            <person name="Maier C."/>
            <person name="Huptas C."/>
            <person name="von Neubeck M."/>
            <person name="Scherer S."/>
            <person name="Wenning M."/>
            <person name="Lucking G."/>
        </authorList>
    </citation>
    <scope>NUCLEOTIDE SEQUENCE [LARGE SCALE GENOMIC DNA]</scope>
    <source>
        <strain evidence="2 3">G4779</strain>
    </source>
</reference>
<dbReference type="EMBL" id="JAAQYP010000059">
    <property type="protein sequence ID" value="NNA98519.1"/>
    <property type="molecule type" value="Genomic_DNA"/>
</dbReference>
<evidence type="ECO:0000259" key="1">
    <source>
        <dbReference type="Pfam" id="PF15607"/>
    </source>
</evidence>
<accession>A0A7Y1MU98</accession>
<dbReference type="AlphaFoldDB" id="A0A7Y1MU98"/>
<feature type="domain" description="Bacterial toxin 44" evidence="1">
    <location>
        <begin position="49"/>
        <end position="121"/>
    </location>
</feature>
<organism evidence="2 3">
    <name type="scientific">Pseudomonas gessardii</name>
    <dbReference type="NCBI Taxonomy" id="78544"/>
    <lineage>
        <taxon>Bacteria</taxon>
        <taxon>Pseudomonadati</taxon>
        <taxon>Pseudomonadota</taxon>
        <taxon>Gammaproteobacteria</taxon>
        <taxon>Pseudomonadales</taxon>
        <taxon>Pseudomonadaceae</taxon>
        <taxon>Pseudomonas</taxon>
    </lineage>
</organism>
<sequence length="126" mass="14109">MKYYPYAPPDVSLDKNMEEAKSQSKLPSALLFYGWFYLKVRNKGDWDFKQGQSQYESFGNFHYGAVGTAAGIPAEVLLRAAGAAQRVAGTTSENFNNWWSESPYGDDPVDQVWITAGIEYAKSKGY</sequence>
<proteinExistence type="predicted"/>
<protein>
    <recommendedName>
        <fullName evidence="1">Bacterial toxin 44 domain-containing protein</fullName>
    </recommendedName>
</protein>
<dbReference type="InterPro" id="IPR028946">
    <property type="entry name" value="Ntox44"/>
</dbReference>